<name>A0A7W7Q9W4_9PSEU</name>
<dbReference type="InterPro" id="IPR002173">
    <property type="entry name" value="Carboh/pur_kinase_PfkB_CS"/>
</dbReference>
<evidence type="ECO:0000256" key="2">
    <source>
        <dbReference type="ARBA" id="ARBA00022679"/>
    </source>
</evidence>
<dbReference type="Proteomes" id="UP000520767">
    <property type="component" value="Unassembled WGS sequence"/>
</dbReference>
<organism evidence="7 8">
    <name type="scientific">Actinophytocola algeriensis</name>
    <dbReference type="NCBI Taxonomy" id="1768010"/>
    <lineage>
        <taxon>Bacteria</taxon>
        <taxon>Bacillati</taxon>
        <taxon>Actinomycetota</taxon>
        <taxon>Actinomycetes</taxon>
        <taxon>Pseudonocardiales</taxon>
        <taxon>Pseudonocardiaceae</taxon>
    </lineage>
</organism>
<feature type="region of interest" description="Disordered" evidence="5">
    <location>
        <begin position="283"/>
        <end position="304"/>
    </location>
</feature>
<feature type="domain" description="Carbohydrate kinase PfkB" evidence="6">
    <location>
        <begin position="6"/>
        <end position="287"/>
    </location>
</feature>
<evidence type="ECO:0000256" key="4">
    <source>
        <dbReference type="RuleBase" id="RU003704"/>
    </source>
</evidence>
<gene>
    <name evidence="7" type="ORF">FHR82_005851</name>
</gene>
<sequence length="304" mass="31427">MDAADQVLVVGQVARDLVLRVDEVPGEREAVPARQRLEMLGGKGANQAVALAQLGVPVALLGVVGDDAVADDLLARARDDGIDVSPVVRRAGTRTGLIVSLLDSGGRWRYVEDLPGPVLLTEDDVLLAARPARCTVAQLQQPSAAVLAAVRQATGLVVVDGAPPDDGRRDAILAAAHVLRADAREAGMLTGAELADPETAVRAARDVQRTHDLAMVAFGYDGGDVFAWRGGSLVATHGDAEVVDTTGAGDALTAGLTAELVRGSDPQQAAELGVAAAAATVGHAGGRPRLTHLRRKETTRRGTR</sequence>
<feature type="compositionally biased region" description="Basic residues" evidence="5">
    <location>
        <begin position="289"/>
        <end position="304"/>
    </location>
</feature>
<dbReference type="PRINTS" id="PR00990">
    <property type="entry name" value="RIBOKINASE"/>
</dbReference>
<dbReference type="AlphaFoldDB" id="A0A7W7Q9W4"/>
<dbReference type="GO" id="GO:0004747">
    <property type="term" value="F:ribokinase activity"/>
    <property type="evidence" value="ECO:0007669"/>
    <property type="project" value="UniProtKB-EC"/>
</dbReference>
<proteinExistence type="inferred from homology"/>
<dbReference type="EMBL" id="JACHJQ010000006">
    <property type="protein sequence ID" value="MBB4909593.1"/>
    <property type="molecule type" value="Genomic_DNA"/>
</dbReference>
<evidence type="ECO:0000313" key="8">
    <source>
        <dbReference type="Proteomes" id="UP000520767"/>
    </source>
</evidence>
<evidence type="ECO:0000256" key="3">
    <source>
        <dbReference type="ARBA" id="ARBA00022777"/>
    </source>
</evidence>
<keyword evidence="2 4" id="KW-0808">Transferase</keyword>
<dbReference type="PROSITE" id="PS00584">
    <property type="entry name" value="PFKB_KINASES_2"/>
    <property type="match status" value="1"/>
</dbReference>
<evidence type="ECO:0000256" key="1">
    <source>
        <dbReference type="ARBA" id="ARBA00010688"/>
    </source>
</evidence>
<keyword evidence="8" id="KW-1185">Reference proteome</keyword>
<keyword evidence="3 4" id="KW-0418">Kinase</keyword>
<reference evidence="7 8" key="1">
    <citation type="submission" date="2020-08" db="EMBL/GenBank/DDBJ databases">
        <title>Genomic Encyclopedia of Type Strains, Phase III (KMG-III): the genomes of soil and plant-associated and newly described type strains.</title>
        <authorList>
            <person name="Whitman W."/>
        </authorList>
    </citation>
    <scope>NUCLEOTIDE SEQUENCE [LARGE SCALE GENOMIC DNA]</scope>
    <source>
        <strain evidence="7 8">CECT 8960</strain>
    </source>
</reference>
<comment type="caution">
    <text evidence="7">The sequence shown here is derived from an EMBL/GenBank/DDBJ whole genome shotgun (WGS) entry which is preliminary data.</text>
</comment>
<dbReference type="InterPro" id="IPR002139">
    <property type="entry name" value="Ribo/fructo_kinase"/>
</dbReference>
<dbReference type="EC" id="2.7.1.15" evidence="7"/>
<evidence type="ECO:0000259" key="6">
    <source>
        <dbReference type="Pfam" id="PF00294"/>
    </source>
</evidence>
<dbReference type="GO" id="GO:0005829">
    <property type="term" value="C:cytosol"/>
    <property type="evidence" value="ECO:0007669"/>
    <property type="project" value="TreeGrafter"/>
</dbReference>
<dbReference type="InterPro" id="IPR029056">
    <property type="entry name" value="Ribokinase-like"/>
</dbReference>
<dbReference type="RefSeq" id="WP_184813686.1">
    <property type="nucleotide sequence ID" value="NZ_JACHJQ010000006.1"/>
</dbReference>
<dbReference type="PANTHER" id="PTHR10584:SF157">
    <property type="entry name" value="SULFOFRUCTOSE KINASE"/>
    <property type="match status" value="1"/>
</dbReference>
<protein>
    <submittedName>
        <fullName evidence="7">Ribokinase</fullName>
        <ecNumber evidence="7">2.7.1.15</ecNumber>
    </submittedName>
</protein>
<comment type="similarity">
    <text evidence="1 4">Belongs to the carbohydrate kinase PfkB family.</text>
</comment>
<dbReference type="Gene3D" id="3.40.1190.20">
    <property type="match status" value="1"/>
</dbReference>
<dbReference type="PROSITE" id="PS00583">
    <property type="entry name" value="PFKB_KINASES_1"/>
    <property type="match status" value="1"/>
</dbReference>
<dbReference type="Pfam" id="PF00294">
    <property type="entry name" value="PfkB"/>
    <property type="match status" value="1"/>
</dbReference>
<dbReference type="PANTHER" id="PTHR10584">
    <property type="entry name" value="SUGAR KINASE"/>
    <property type="match status" value="1"/>
</dbReference>
<dbReference type="SUPFAM" id="SSF53613">
    <property type="entry name" value="Ribokinase-like"/>
    <property type="match status" value="1"/>
</dbReference>
<dbReference type="InterPro" id="IPR011611">
    <property type="entry name" value="PfkB_dom"/>
</dbReference>
<accession>A0A7W7Q9W4</accession>
<evidence type="ECO:0000256" key="5">
    <source>
        <dbReference type="SAM" id="MobiDB-lite"/>
    </source>
</evidence>
<evidence type="ECO:0000313" key="7">
    <source>
        <dbReference type="EMBL" id="MBB4909593.1"/>
    </source>
</evidence>